<dbReference type="Proteomes" id="UP000298602">
    <property type="component" value="Chromosome"/>
</dbReference>
<reference evidence="2 3" key="1">
    <citation type="submission" date="2019-05" db="EMBL/GenBank/DDBJ databases">
        <title>The Complete Genome Sequence of the n-alkane-degrading Desulfoglaeba alkanexedens ALDC reveals multiple alkylsuccinate synthase gene clusters.</title>
        <authorList>
            <person name="Callaghan A.V."/>
            <person name="Davidova I.A."/>
            <person name="Duncan K.E."/>
            <person name="Morris B."/>
            <person name="McInerney M.J."/>
        </authorList>
    </citation>
    <scope>NUCLEOTIDE SEQUENCE [LARGE SCALE GENOMIC DNA]</scope>
    <source>
        <strain evidence="2 3">ALDC</strain>
    </source>
</reference>
<gene>
    <name evidence="2" type="ORF">FDQ92_00850</name>
</gene>
<sequence>MRITFLGVGEACDSAHPNTSVLVETVLSGRERSVLCDCGFTVPHAYWKRVADPEALDAVWISHFHGDHFMGLPLLLLRFWEMKRRRPLKIVGQSGIRDIAEQALDFAYPGFGRKLTYALETVEMEPGSDERISGFDWRAAESEHGRRNLSLRLEAGGWTVFYSGDGRPTAETLRLAEGCDLMIHEAFHVREPAEGHGTVAGSLDAARSARARRLAVVHVQRDERREKTAEIHGMLKSAEGLWAFMPEGGETLILSSRAG</sequence>
<dbReference type="Gene3D" id="3.60.15.10">
    <property type="entry name" value="Ribonuclease Z/Hydroxyacylglutathione hydrolase-like"/>
    <property type="match status" value="1"/>
</dbReference>
<dbReference type="InterPro" id="IPR001279">
    <property type="entry name" value="Metallo-B-lactamas"/>
</dbReference>
<dbReference type="RefSeq" id="WP_137422841.1">
    <property type="nucleotide sequence ID" value="NZ_CP040098.1"/>
</dbReference>
<dbReference type="SMART" id="SM00849">
    <property type="entry name" value="Lactamase_B"/>
    <property type="match status" value="1"/>
</dbReference>
<protein>
    <submittedName>
        <fullName evidence="2">Ribonuclease Z</fullName>
    </submittedName>
</protein>
<name>A0A4V1ER96_9BACT</name>
<dbReference type="CDD" id="cd16272">
    <property type="entry name" value="RNaseZ_MBL-fold"/>
    <property type="match status" value="1"/>
</dbReference>
<dbReference type="GO" id="GO:0042781">
    <property type="term" value="F:3'-tRNA processing endoribonuclease activity"/>
    <property type="evidence" value="ECO:0007669"/>
    <property type="project" value="TreeGrafter"/>
</dbReference>
<proteinExistence type="predicted"/>
<dbReference type="InterPro" id="IPR036866">
    <property type="entry name" value="RibonucZ/Hydroxyglut_hydro"/>
</dbReference>
<dbReference type="OrthoDB" id="9800940at2"/>
<dbReference type="Pfam" id="PF12706">
    <property type="entry name" value="Lactamase_B_2"/>
    <property type="match status" value="1"/>
</dbReference>
<evidence type="ECO:0000313" key="2">
    <source>
        <dbReference type="EMBL" id="QCQ20871.1"/>
    </source>
</evidence>
<dbReference type="SUPFAM" id="SSF56281">
    <property type="entry name" value="Metallo-hydrolase/oxidoreductase"/>
    <property type="match status" value="1"/>
</dbReference>
<reference evidence="2 3" key="2">
    <citation type="submission" date="2019-05" db="EMBL/GenBank/DDBJ databases">
        <authorList>
            <person name="Suflita J.M."/>
            <person name="Marks C.R."/>
        </authorList>
    </citation>
    <scope>NUCLEOTIDE SEQUENCE [LARGE SCALE GENOMIC DNA]</scope>
    <source>
        <strain evidence="2 3">ALDC</strain>
    </source>
</reference>
<accession>A0A4V1ER96</accession>
<dbReference type="KEGG" id="dax:FDQ92_00850"/>
<keyword evidence="3" id="KW-1185">Reference proteome</keyword>
<evidence type="ECO:0000259" key="1">
    <source>
        <dbReference type="SMART" id="SM00849"/>
    </source>
</evidence>
<dbReference type="AlphaFoldDB" id="A0A4V1ER96"/>
<organism evidence="2 3">
    <name type="scientific">Desulfoglaeba alkanexedens ALDC</name>
    <dbReference type="NCBI Taxonomy" id="980445"/>
    <lineage>
        <taxon>Bacteria</taxon>
        <taxon>Pseudomonadati</taxon>
        <taxon>Thermodesulfobacteriota</taxon>
        <taxon>Syntrophobacteria</taxon>
        <taxon>Syntrophobacterales</taxon>
        <taxon>Syntrophobacteraceae</taxon>
        <taxon>Desulfoglaeba</taxon>
    </lineage>
</organism>
<dbReference type="PANTHER" id="PTHR46018">
    <property type="entry name" value="ZINC PHOSPHODIESTERASE ELAC PROTEIN 1"/>
    <property type="match status" value="1"/>
</dbReference>
<feature type="domain" description="Metallo-beta-lactamase" evidence="1">
    <location>
        <begin position="17"/>
        <end position="203"/>
    </location>
</feature>
<dbReference type="PANTHER" id="PTHR46018:SF2">
    <property type="entry name" value="ZINC PHOSPHODIESTERASE ELAC PROTEIN 1"/>
    <property type="match status" value="1"/>
</dbReference>
<evidence type="ECO:0000313" key="3">
    <source>
        <dbReference type="Proteomes" id="UP000298602"/>
    </source>
</evidence>
<dbReference type="EMBL" id="CP040098">
    <property type="protein sequence ID" value="QCQ20871.1"/>
    <property type="molecule type" value="Genomic_DNA"/>
</dbReference>